<dbReference type="SUPFAM" id="SSF55729">
    <property type="entry name" value="Acyl-CoA N-acyltransferases (Nat)"/>
    <property type="match status" value="1"/>
</dbReference>
<gene>
    <name evidence="4" type="ORF">AVL62_12670</name>
</gene>
<dbReference type="Gene3D" id="3.40.630.30">
    <property type="match status" value="1"/>
</dbReference>
<dbReference type="InterPro" id="IPR000182">
    <property type="entry name" value="GNAT_dom"/>
</dbReference>
<evidence type="ECO:0000259" key="3">
    <source>
        <dbReference type="PROSITE" id="PS51186"/>
    </source>
</evidence>
<proteinExistence type="predicted"/>
<sequence length="174" mass="19564">MGLLLRRAVPDDAEAIAALRVAGWRAAYRGLVPEPLLAALDPATEAARRRRTWGRRHSHLHDRELVAELDGVVVGWAIGGASTDADREASGQLHALYVLPSRWSSGIGHRLLLAVEDHLRACRYAEAHLWVLDGNERAAKFYGRHGWYEDGGTQLDRRGEHVLLERRRVRDLRC</sequence>
<name>A0A0W8I107_9MICO</name>
<dbReference type="PANTHER" id="PTHR43877">
    <property type="entry name" value="AMINOALKYLPHOSPHONATE N-ACETYLTRANSFERASE-RELATED-RELATED"/>
    <property type="match status" value="1"/>
</dbReference>
<dbReference type="RefSeq" id="WP_058892641.1">
    <property type="nucleotide sequence ID" value="NZ_LQBL01000033.1"/>
</dbReference>
<dbReference type="PROSITE" id="PS51186">
    <property type="entry name" value="GNAT"/>
    <property type="match status" value="1"/>
</dbReference>
<dbReference type="CDD" id="cd04301">
    <property type="entry name" value="NAT_SF"/>
    <property type="match status" value="1"/>
</dbReference>
<dbReference type="InterPro" id="IPR016181">
    <property type="entry name" value="Acyl_CoA_acyltransferase"/>
</dbReference>
<keyword evidence="1" id="KW-0808">Transferase</keyword>
<keyword evidence="5" id="KW-1185">Reference proteome</keyword>
<dbReference type="STRING" id="767452.AVL62_12670"/>
<keyword evidence="2" id="KW-0012">Acyltransferase</keyword>
<evidence type="ECO:0000313" key="4">
    <source>
        <dbReference type="EMBL" id="KUG51096.1"/>
    </source>
</evidence>
<reference evidence="4 5" key="1">
    <citation type="submission" date="2015-12" db="EMBL/GenBank/DDBJ databases">
        <title>Serinicoccus chungangenesis strain CD08_5 genome sequencing and assembly.</title>
        <authorList>
            <person name="Chander A.M."/>
            <person name="Kaur G."/>
            <person name="Nair G.R."/>
            <person name="Dhawan D.K."/>
            <person name="Kochhar R.K."/>
            <person name="Mayilraj S."/>
            <person name="Bhadada S.K."/>
        </authorList>
    </citation>
    <scope>NUCLEOTIDE SEQUENCE [LARGE SCALE GENOMIC DNA]</scope>
    <source>
        <strain evidence="4 5">CD08_5</strain>
    </source>
</reference>
<evidence type="ECO:0000256" key="2">
    <source>
        <dbReference type="ARBA" id="ARBA00023315"/>
    </source>
</evidence>
<dbReference type="Proteomes" id="UP000054837">
    <property type="component" value="Unassembled WGS sequence"/>
</dbReference>
<dbReference type="OrthoDB" id="5243635at2"/>
<organism evidence="4 5">
    <name type="scientific">Serinicoccus chungangensis</name>
    <dbReference type="NCBI Taxonomy" id="767452"/>
    <lineage>
        <taxon>Bacteria</taxon>
        <taxon>Bacillati</taxon>
        <taxon>Actinomycetota</taxon>
        <taxon>Actinomycetes</taxon>
        <taxon>Micrococcales</taxon>
        <taxon>Ornithinimicrobiaceae</taxon>
        <taxon>Serinicoccus</taxon>
    </lineage>
</organism>
<accession>A0A0W8I107</accession>
<protein>
    <recommendedName>
        <fullName evidence="3">N-acetyltransferase domain-containing protein</fullName>
    </recommendedName>
</protein>
<dbReference type="GO" id="GO:0016747">
    <property type="term" value="F:acyltransferase activity, transferring groups other than amino-acyl groups"/>
    <property type="evidence" value="ECO:0007669"/>
    <property type="project" value="InterPro"/>
</dbReference>
<evidence type="ECO:0000313" key="5">
    <source>
        <dbReference type="Proteomes" id="UP000054837"/>
    </source>
</evidence>
<dbReference type="Pfam" id="PF00583">
    <property type="entry name" value="Acetyltransf_1"/>
    <property type="match status" value="1"/>
</dbReference>
<comment type="caution">
    <text evidence="4">The sequence shown here is derived from an EMBL/GenBank/DDBJ whole genome shotgun (WGS) entry which is preliminary data.</text>
</comment>
<dbReference type="InterPro" id="IPR050832">
    <property type="entry name" value="Bact_Acetyltransf"/>
</dbReference>
<dbReference type="AlphaFoldDB" id="A0A0W8I107"/>
<evidence type="ECO:0000256" key="1">
    <source>
        <dbReference type="ARBA" id="ARBA00022679"/>
    </source>
</evidence>
<dbReference type="EMBL" id="LQBL01000033">
    <property type="protein sequence ID" value="KUG51096.1"/>
    <property type="molecule type" value="Genomic_DNA"/>
</dbReference>
<feature type="domain" description="N-acetyltransferase" evidence="3">
    <location>
        <begin position="3"/>
        <end position="169"/>
    </location>
</feature>